<comment type="caution">
    <text evidence="11">The sequence shown here is derived from an EMBL/GenBank/DDBJ whole genome shotgun (WGS) entry which is preliminary data.</text>
</comment>
<dbReference type="InterPro" id="IPR050429">
    <property type="entry name" value="PTS_Glucose_EIICBA"/>
</dbReference>
<dbReference type="PANTHER" id="PTHR30009:SF24">
    <property type="entry name" value="PTS SYSTEM, IIBC COMPONENT"/>
    <property type="match status" value="1"/>
</dbReference>
<evidence type="ECO:0000256" key="7">
    <source>
        <dbReference type="ARBA" id="ARBA00022989"/>
    </source>
</evidence>
<sequence>MKDKIFGVLQRVGRSFMLPIALLPVAGLLLGIGSSFTNETMLAAYGLNSVIHPGTLIYTILDVMSQTGNAVFNNLALLFAMGVAIGMARKEKEVAALSGAVAYIIMNTAIQAMINAAGGVEAMPANSTTTMLGITTLQMGVFGGIVVGLGVAALHNKFYKIELPQVLAFFGGTRFVPIVSSIVYLVVGIAMFYIWPVVQNGIAALGALVLASGYAGTFIYGLLERALIPFGLHHVFYMPFWQTAVGGTAIIDGVTVTGAQNIFFAELASKSTTVFSVSATRFMAGKFPFMMFGLPGAALAMYQCAKPEKKKAAGGLLLSAALTAFLTGITEPLEFTFIFVALPMYAVHCVLAGLSFMLMHILNVGVGMTFSGGLIDLVLFGVMQGNAKTHWVWVVVVGAVYFVLYYIIFRFMISKFDYKTPGRD</sequence>
<feature type="transmembrane region" description="Helical" evidence="9">
    <location>
        <begin position="390"/>
        <end position="409"/>
    </location>
</feature>
<organism evidence="11 12">
    <name type="scientific">Subdoligranulum variabile</name>
    <dbReference type="NCBI Taxonomy" id="214851"/>
    <lineage>
        <taxon>Bacteria</taxon>
        <taxon>Bacillati</taxon>
        <taxon>Bacillota</taxon>
        <taxon>Clostridia</taxon>
        <taxon>Eubacteriales</taxon>
        <taxon>Oscillospiraceae</taxon>
        <taxon>Subdoligranulum</taxon>
    </lineage>
</organism>
<dbReference type="GO" id="GO:0008982">
    <property type="term" value="F:protein-N(PI)-phosphohistidine-sugar phosphotransferase activity"/>
    <property type="evidence" value="ECO:0007669"/>
    <property type="project" value="InterPro"/>
</dbReference>
<feature type="transmembrane region" description="Helical" evidence="9">
    <location>
        <begin position="335"/>
        <end position="354"/>
    </location>
</feature>
<feature type="domain" description="PTS EIIC type-1" evidence="10">
    <location>
        <begin position="3"/>
        <end position="424"/>
    </location>
</feature>
<keyword evidence="5" id="KW-0598">Phosphotransferase system</keyword>
<name>A0A943DH07_9FIRM</name>
<feature type="transmembrane region" description="Helical" evidence="9">
    <location>
        <begin position="201"/>
        <end position="223"/>
    </location>
</feature>
<reference evidence="11" key="1">
    <citation type="submission" date="2021-02" db="EMBL/GenBank/DDBJ databases">
        <title>Infant gut strain persistence is associated with maternal origin, phylogeny, and functional potential including surface adhesion and iron acquisition.</title>
        <authorList>
            <person name="Lou Y.C."/>
        </authorList>
    </citation>
    <scope>NUCLEOTIDE SEQUENCE</scope>
    <source>
        <strain evidence="11">L3_101_000M1_dasL3_101_000M1_concoct_87</strain>
    </source>
</reference>
<evidence type="ECO:0000256" key="8">
    <source>
        <dbReference type="ARBA" id="ARBA00023136"/>
    </source>
</evidence>
<dbReference type="EMBL" id="JAGZGG010000024">
    <property type="protein sequence ID" value="MBS5332849.1"/>
    <property type="molecule type" value="Genomic_DNA"/>
</dbReference>
<keyword evidence="4" id="KW-0762">Sugar transport</keyword>
<dbReference type="GO" id="GO:0090563">
    <property type="term" value="F:protein-phosphocysteine-sugar phosphotransferase activity"/>
    <property type="evidence" value="ECO:0007669"/>
    <property type="project" value="TreeGrafter"/>
</dbReference>
<evidence type="ECO:0000256" key="5">
    <source>
        <dbReference type="ARBA" id="ARBA00022683"/>
    </source>
</evidence>
<evidence type="ECO:0000256" key="4">
    <source>
        <dbReference type="ARBA" id="ARBA00022597"/>
    </source>
</evidence>
<comment type="subcellular location">
    <subcellularLocation>
        <location evidence="1">Cell membrane</location>
        <topology evidence="1">Multi-pass membrane protein</topology>
    </subcellularLocation>
</comment>
<keyword evidence="6 9" id="KW-0812">Transmembrane</keyword>
<feature type="transmembrane region" description="Helical" evidence="9">
    <location>
        <begin position="235"/>
        <end position="259"/>
    </location>
</feature>
<feature type="transmembrane region" description="Helical" evidence="9">
    <location>
        <begin position="175"/>
        <end position="195"/>
    </location>
</feature>
<dbReference type="Proteomes" id="UP000759273">
    <property type="component" value="Unassembled WGS sequence"/>
</dbReference>
<keyword evidence="8 9" id="KW-0472">Membrane</keyword>
<feature type="transmembrane region" description="Helical" evidence="9">
    <location>
        <begin position="312"/>
        <end position="329"/>
    </location>
</feature>
<dbReference type="PROSITE" id="PS51103">
    <property type="entry name" value="PTS_EIIC_TYPE_1"/>
    <property type="match status" value="1"/>
</dbReference>
<feature type="transmembrane region" description="Helical" evidence="9">
    <location>
        <begin position="361"/>
        <end position="384"/>
    </location>
</feature>
<dbReference type="InterPro" id="IPR013013">
    <property type="entry name" value="PTS_EIIC_1"/>
</dbReference>
<protein>
    <submittedName>
        <fullName evidence="11">PTS transporter subunit EIIC</fullName>
    </submittedName>
</protein>
<dbReference type="GO" id="GO:0005886">
    <property type="term" value="C:plasma membrane"/>
    <property type="evidence" value="ECO:0007669"/>
    <property type="project" value="UniProtKB-SubCell"/>
</dbReference>
<dbReference type="Pfam" id="PF02378">
    <property type="entry name" value="PTS_EIIC"/>
    <property type="match status" value="1"/>
</dbReference>
<proteinExistence type="predicted"/>
<evidence type="ECO:0000256" key="6">
    <source>
        <dbReference type="ARBA" id="ARBA00022692"/>
    </source>
</evidence>
<feature type="non-terminal residue" evidence="11">
    <location>
        <position position="424"/>
    </location>
</feature>
<evidence type="ECO:0000256" key="1">
    <source>
        <dbReference type="ARBA" id="ARBA00004651"/>
    </source>
</evidence>
<feature type="transmembrane region" description="Helical" evidence="9">
    <location>
        <begin position="94"/>
        <end position="114"/>
    </location>
</feature>
<evidence type="ECO:0000256" key="3">
    <source>
        <dbReference type="ARBA" id="ARBA00022475"/>
    </source>
</evidence>
<accession>A0A943DH07</accession>
<evidence type="ECO:0000259" key="10">
    <source>
        <dbReference type="PROSITE" id="PS51103"/>
    </source>
</evidence>
<keyword evidence="7 9" id="KW-1133">Transmembrane helix</keyword>
<keyword evidence="3" id="KW-1003">Cell membrane</keyword>
<feature type="transmembrane region" description="Helical" evidence="9">
    <location>
        <begin position="70"/>
        <end position="87"/>
    </location>
</feature>
<feature type="transmembrane region" description="Helical" evidence="9">
    <location>
        <begin position="134"/>
        <end position="154"/>
    </location>
</feature>
<evidence type="ECO:0000256" key="9">
    <source>
        <dbReference type="SAM" id="Phobius"/>
    </source>
</evidence>
<feature type="transmembrane region" description="Helical" evidence="9">
    <location>
        <begin position="279"/>
        <end position="300"/>
    </location>
</feature>
<dbReference type="AlphaFoldDB" id="A0A943DH07"/>
<dbReference type="PANTHER" id="PTHR30009">
    <property type="entry name" value="CYTOCHROME C-TYPE SYNTHESIS PROTEIN AND PTS TRANSMEMBRANE COMPONENT"/>
    <property type="match status" value="1"/>
</dbReference>
<feature type="transmembrane region" description="Helical" evidence="9">
    <location>
        <begin position="12"/>
        <end position="32"/>
    </location>
</feature>
<dbReference type="InterPro" id="IPR003352">
    <property type="entry name" value="PTS_EIIC"/>
</dbReference>
<evidence type="ECO:0000313" key="11">
    <source>
        <dbReference type="EMBL" id="MBS5332849.1"/>
    </source>
</evidence>
<keyword evidence="2" id="KW-0813">Transport</keyword>
<gene>
    <name evidence="11" type="ORF">KHY36_10020</name>
</gene>
<evidence type="ECO:0000256" key="2">
    <source>
        <dbReference type="ARBA" id="ARBA00022448"/>
    </source>
</evidence>
<evidence type="ECO:0000313" key="12">
    <source>
        <dbReference type="Proteomes" id="UP000759273"/>
    </source>
</evidence>
<dbReference type="GO" id="GO:0009401">
    <property type="term" value="P:phosphoenolpyruvate-dependent sugar phosphotransferase system"/>
    <property type="evidence" value="ECO:0007669"/>
    <property type="project" value="UniProtKB-KW"/>
</dbReference>